<evidence type="ECO:0000313" key="3">
    <source>
        <dbReference type="EMBL" id="MBC5622619.1"/>
    </source>
</evidence>
<keyword evidence="4" id="KW-1185">Reference proteome</keyword>
<dbReference type="RefSeq" id="WP_186977420.1">
    <property type="nucleotide sequence ID" value="NZ_JACOOH010000007.1"/>
</dbReference>
<name>A0ABR7D3Y8_9BACT</name>
<accession>A0ABR7D3Y8</accession>
<dbReference type="InterPro" id="IPR055101">
    <property type="entry name" value="AIPR_N"/>
</dbReference>
<dbReference type="EMBL" id="JACOOH010000007">
    <property type="protein sequence ID" value="MBC5622619.1"/>
    <property type="molecule type" value="Genomic_DNA"/>
</dbReference>
<feature type="domain" description="Abortive phage infection protein C-terminal" evidence="1">
    <location>
        <begin position="244"/>
        <end position="570"/>
    </location>
</feature>
<dbReference type="Proteomes" id="UP000646484">
    <property type="component" value="Unassembled WGS sequence"/>
</dbReference>
<protein>
    <submittedName>
        <fullName evidence="3">AIPR family protein</fullName>
    </submittedName>
</protein>
<feature type="domain" description="Abortive infection phage resistance protein N-terminal" evidence="2">
    <location>
        <begin position="32"/>
        <end position="185"/>
    </location>
</feature>
<sequence length="672" mass="77426">MNEINKFYQSLIQDIIAFQASNEEGDTQEQIFTRIAIYMLSDAGETENADVAYDEKDFGKKGQHKINAYALSENYETVDLFISIFENTNEIKTIAKSDIDTAAKRITNFFRKAIYNDYVNEVAESSQIFEFANTLANYSELKENLVRVNAFILTNGIYNGEIPQNTQICGYNVFYRIVDINFLYKISEQARVPIELDFENFEGEKFDIPCLAANINNPNYKAYIAIIPGTCLAKLYECYGARLLEQNVRSFLQFTGKINKGIRATIKNEPHMFLAFNNGIAATADHIELDDTNHFIRKINNLQIVNGGQTTASIYNSAKKDKADISNIFVQVKFSIIEKQDLYSDIVSRISRYANTQNKVNDADFSANNPALIAIEKLSRYILSPITPRSNIQTCWFFERARGQYKTLRSREGFTVSRQKAFDLKYPKNQMFTKTELAKYINAYQEVWNGKKLAIGPHIVVRGNEKNYARFINDNLPDNIKFIDNIYFEDTVAKAILFKGTDKRYGTKVSGNNIGEMKQVVVPYAISLLNLITNNRLNLYKIWKNQQISQQLSDFLYELMKQVNQFILDKSPVSHYIEWAKKEECWNQVKEHEWDVNIDEISVDLIDVSNPPKRNLISTNEESEDSRQHEENIIRSIPFSLWKKIEEWGQDSGFLTINQQSNASSIAYKINT</sequence>
<reference evidence="3 4" key="1">
    <citation type="submission" date="2020-08" db="EMBL/GenBank/DDBJ databases">
        <title>Genome public.</title>
        <authorList>
            <person name="Liu C."/>
            <person name="Sun Q."/>
        </authorList>
    </citation>
    <scope>NUCLEOTIDE SEQUENCE [LARGE SCALE GENOMIC DNA]</scope>
    <source>
        <strain evidence="3 4">NSJ-56</strain>
    </source>
</reference>
<evidence type="ECO:0000313" key="4">
    <source>
        <dbReference type="Proteomes" id="UP000646484"/>
    </source>
</evidence>
<organism evidence="3 4">
    <name type="scientific">Butyricimonas hominis</name>
    <dbReference type="NCBI Taxonomy" id="2763032"/>
    <lineage>
        <taxon>Bacteria</taxon>
        <taxon>Pseudomonadati</taxon>
        <taxon>Bacteroidota</taxon>
        <taxon>Bacteroidia</taxon>
        <taxon>Bacteroidales</taxon>
        <taxon>Odoribacteraceae</taxon>
        <taxon>Butyricimonas</taxon>
    </lineage>
</organism>
<dbReference type="Pfam" id="PF22879">
    <property type="entry name" value="AIPR_N"/>
    <property type="match status" value="1"/>
</dbReference>
<comment type="caution">
    <text evidence="3">The sequence shown here is derived from an EMBL/GenBank/DDBJ whole genome shotgun (WGS) entry which is preliminary data.</text>
</comment>
<evidence type="ECO:0000259" key="1">
    <source>
        <dbReference type="Pfam" id="PF10592"/>
    </source>
</evidence>
<gene>
    <name evidence="3" type="ORF">H8S64_16105</name>
</gene>
<dbReference type="InterPro" id="IPR018891">
    <property type="entry name" value="AIPR_C"/>
</dbReference>
<proteinExistence type="predicted"/>
<evidence type="ECO:0000259" key="2">
    <source>
        <dbReference type="Pfam" id="PF22879"/>
    </source>
</evidence>
<dbReference type="Pfam" id="PF10592">
    <property type="entry name" value="AIPR"/>
    <property type="match status" value="1"/>
</dbReference>